<dbReference type="PANTHER" id="PTHR12029">
    <property type="entry name" value="RNA METHYLTRANSFERASE"/>
    <property type="match status" value="1"/>
</dbReference>
<evidence type="ECO:0000259" key="3">
    <source>
        <dbReference type="Pfam" id="PF00588"/>
    </source>
</evidence>
<accession>A0A640KQD9</accession>
<dbReference type="InterPro" id="IPR056921">
    <property type="entry name" value="TARBP1_dom"/>
</dbReference>
<dbReference type="Pfam" id="PF00588">
    <property type="entry name" value="SpoU_methylase"/>
    <property type="match status" value="1"/>
</dbReference>
<name>A0A640KQD9_LEITA</name>
<protein>
    <submittedName>
        <fullName evidence="5">Uncharacterized protein</fullName>
    </submittedName>
</protein>
<dbReference type="CDD" id="cd18091">
    <property type="entry name" value="SpoU-like_TRM3-like"/>
    <property type="match status" value="1"/>
</dbReference>
<dbReference type="OrthoDB" id="241340at2759"/>
<feature type="domain" description="tRNA/rRNA methyltransferase SpoU type" evidence="3">
    <location>
        <begin position="1893"/>
        <end position="2035"/>
    </location>
</feature>
<gene>
    <name evidence="5" type="ORF">LtaPh_3228500</name>
</gene>
<keyword evidence="1" id="KW-0489">Methyltransferase</keyword>
<dbReference type="SUPFAM" id="SSF75217">
    <property type="entry name" value="alpha/beta knot"/>
    <property type="match status" value="1"/>
</dbReference>
<dbReference type="PANTHER" id="PTHR12029:SF11">
    <property type="entry name" value="METHYLTRANSFERASE TARBP1-RELATED"/>
    <property type="match status" value="1"/>
</dbReference>
<organism evidence="5 6">
    <name type="scientific">Leishmania tarentolae</name>
    <name type="common">Sauroleishmania tarentolae</name>
    <dbReference type="NCBI Taxonomy" id="5689"/>
    <lineage>
        <taxon>Eukaryota</taxon>
        <taxon>Discoba</taxon>
        <taxon>Euglenozoa</taxon>
        <taxon>Kinetoplastea</taxon>
        <taxon>Metakinetoplastina</taxon>
        <taxon>Trypanosomatida</taxon>
        <taxon>Trypanosomatidae</taxon>
        <taxon>Leishmaniinae</taxon>
        <taxon>Leishmania</taxon>
        <taxon>lizard Leishmania</taxon>
    </lineage>
</organism>
<proteinExistence type="predicted"/>
<evidence type="ECO:0000256" key="1">
    <source>
        <dbReference type="ARBA" id="ARBA00022603"/>
    </source>
</evidence>
<dbReference type="InterPro" id="IPR044748">
    <property type="entry name" value="Trm3/TARBP1_C"/>
</dbReference>
<dbReference type="VEuPathDB" id="TriTrypDB:LtaPh_3228500"/>
<dbReference type="GO" id="GO:0016423">
    <property type="term" value="F:tRNA (guanine) methyltransferase activity"/>
    <property type="evidence" value="ECO:0007669"/>
    <property type="project" value="InterPro"/>
</dbReference>
<evidence type="ECO:0000313" key="6">
    <source>
        <dbReference type="Proteomes" id="UP000419144"/>
    </source>
</evidence>
<dbReference type="Pfam" id="PF25050">
    <property type="entry name" value="TARBP1"/>
    <property type="match status" value="1"/>
</dbReference>
<dbReference type="FunFam" id="3.40.1280.10:FF:000044">
    <property type="entry name" value="Variant surface glycoprotein (VSG), putative"/>
    <property type="match status" value="1"/>
</dbReference>
<dbReference type="InterPro" id="IPR029026">
    <property type="entry name" value="tRNA_m1G_MTases_N"/>
</dbReference>
<dbReference type="Proteomes" id="UP000419144">
    <property type="component" value="Unassembled WGS sequence"/>
</dbReference>
<dbReference type="InterPro" id="IPR045330">
    <property type="entry name" value="TRM3/TARBP1"/>
</dbReference>
<dbReference type="GO" id="GO:0030488">
    <property type="term" value="P:tRNA methylation"/>
    <property type="evidence" value="ECO:0007669"/>
    <property type="project" value="InterPro"/>
</dbReference>
<dbReference type="InterPro" id="IPR001537">
    <property type="entry name" value="SpoU_MeTrfase"/>
</dbReference>
<dbReference type="EMBL" id="BLBS01000049">
    <property type="protein sequence ID" value="GET91608.1"/>
    <property type="molecule type" value="Genomic_DNA"/>
</dbReference>
<keyword evidence="6" id="KW-1185">Reference proteome</keyword>
<dbReference type="InterPro" id="IPR029028">
    <property type="entry name" value="Alpha/beta_knot_MTases"/>
</dbReference>
<dbReference type="GO" id="GO:0003723">
    <property type="term" value="F:RNA binding"/>
    <property type="evidence" value="ECO:0007669"/>
    <property type="project" value="InterPro"/>
</dbReference>
<evidence type="ECO:0000313" key="5">
    <source>
        <dbReference type="EMBL" id="GET91608.1"/>
    </source>
</evidence>
<comment type="caution">
    <text evidence="5">The sequence shown here is derived from an EMBL/GenBank/DDBJ whole genome shotgun (WGS) entry which is preliminary data.</text>
</comment>
<sequence>MSSSSSLFLALVDQLATRHGSSGSGNRTGPTQDVGEHVSRLFLVACDLTAAFRPADLHQHLEGMMTSQWAALLHGDSFPISCPASSDVSGPATLPQLTPRPELVPTLIAASGALLGYARTHIEEFKASGVGEEWSDDVCERWQSSVLQLLSAQPPFSLEARTAVCYTVAQLSLLPRNCCEQVLHAAFEALETGREDGLNAGIATELLGQITSLMVACRPFQLHSLALEDPTAAEAAAASTSAKPAASKKAPVPTAGVQACKRAKLSTQRPAAESTDACASTFNTAAISSEAPTASCSTVASCYPFPSVERLEELKMSLIQCCLVSLGARVAEASTESNTTMRATHTHHVQQHHQPHRKVPVALICQRVLIPLLLLDGSQGLEQYENLVHNLLRTLAHRPNTSRTAAVSPDPSQHTPGAAAEDAMLLLHGDNCDEIVLLIAALFDFLFRQPSLDPRTDFRFSEFLWKVLSSALHHSLTAMETDAGHRANMQLRVEYLLKRIVYMTRQQQREQWEEQRGRLSPDAPSLTLPPIIEFHPLFHWHTTTSSVGSAASKHRNGAAAAQLDSISATMWDNFFLVLESLNEYGWHIIEPVMARLDTLIAQLENRLAGAAQPCDSTVTSTVGVRSAALHPKWIEMLLLKLILHPNLGVRKVGLRRIWALPQRVLRSLSSSFLFQYVFQSASDPRLCGDIDRVPITASFLDTKAFEGTEVKAVPDVEPLAQEVEHFYSSLFAHRWSSSDADAVAGRIDALQRMLDTSIEKPPRFTVCTLARVLLAIAQVFLAHGIDAEPVLLDEGVLERLHRFMRDSVQENVPFWLDVRVTVILFAALTTFVAATASPRRCRLHSTFWRLYCICGPLGESGGHSITSVDACGQYGLVGASVEERFLQQWLVQLSAQQQQMRRADYGEATPSLVEALLDVEGLVCRVATLLRAPSEPSSHGMVNIVAVKETFFLVGALTRTGSVHHADLVRAIGDRIATTITSLQTRAYCTAAQVLASAACLVEFQHSVGSAVCAQLWPVNTILQSMTSALHGHIMAALQASLRSICNAAEASGQARTARFLFEGEAGNEAEVAWTLMNVTNFDVLAAAVTSLNAIACDPTTRTPAAAAAAAEMLNAPQHVQQLMCFLRECTATYESTSASGASTAADGEAVQERLAALLIVNRNAARLLQSELCGYLSVKHEESTAPQSLQDEGLNAMTHGRLLFPSALPTCRESPPFSAAASARCPIAVVLPRDLLEVYADELMTLPSRRVPACPVPSALSNLPWSTLLSQQGRYVCNALYVCLLSMTSVDQEYPRKGAPSSMWTSSALVGRVQDYALGQLGKCWTVNLASVYDVLLWVASSNVPDVVDYVAIANGMWEHMREVGARQYTRLAALAFTVLHYVMPHHPDYVKEVLLRVLKGEGKDAQTADRDVYFAAITASLQVLHDPANNWPVLRDVVLYAAVLFNTNRDEEENESTVAVTEPLLWTWPEALRLCYPPTTCMAAVGRAMAVTTLLWCCHKNVAECALPLTLELLRMNTCHPVVTHEPCMPNSRTHRTRMRLWQLLCALLPCLADQHSVPSAQVEEVFRVLVFQCLTANNMGSVRRLMELYAIRLVEQRPSLYTVLSEALDTYSLRPQVCGSYILIACHLLLWQEEAGCIQESAAAAVDDEELASGIFTSLFPRILQQSTSNQHLLRIISHIGLFNICQRRLARGRPISPAVVAIYEYVLHAPEHVKFREKHEHMLFFDTEEASSPRSLFCVQRKEANTVLAEVLPAAAFERLRFVETEMCCMIGALYPMELLRVHDWCASLRVQELVSVLKGFQGIPHTSTPSDYYVDYTRDATELLTRDPMVVASAAAATARPPGVGADGEASGADAAMANVQKKVSSWWTSEVYNELHPRALRTQKQSIIVVSSLLENPVNIAGLCRCGEIFAIESIVVPEKKVFEHPHFVAAARSAELWIPWEEVMPKDLPSYLEGLRRRGYVVIGIEQTAASVPMEKFSFPERCVVVLGAEGQGMPAPLIPLLDVCVEIPQYGLIRSLNVHVAGAISMYEYTRQHLMAQSHPSTGGGEASG</sequence>
<feature type="domain" description="TARBP1" evidence="4">
    <location>
        <begin position="430"/>
        <end position="683"/>
    </location>
</feature>
<evidence type="ECO:0000259" key="4">
    <source>
        <dbReference type="Pfam" id="PF25050"/>
    </source>
</evidence>
<reference evidence="5" key="1">
    <citation type="submission" date="2019-11" db="EMBL/GenBank/DDBJ databases">
        <title>Leishmania tarentolae CDS.</title>
        <authorList>
            <person name="Goto Y."/>
            <person name="Yamagishi J."/>
        </authorList>
    </citation>
    <scope>NUCLEOTIDE SEQUENCE [LARGE SCALE GENOMIC DNA]</scope>
    <source>
        <strain evidence="5">Parrot Tar II</strain>
    </source>
</reference>
<keyword evidence="2" id="KW-0808">Transferase</keyword>
<dbReference type="Gene3D" id="3.40.1280.10">
    <property type="match status" value="1"/>
</dbReference>
<evidence type="ECO:0000256" key="2">
    <source>
        <dbReference type="ARBA" id="ARBA00022679"/>
    </source>
</evidence>